<dbReference type="AlphaFoldDB" id="A0A545U1H3"/>
<keyword evidence="1" id="KW-0805">Transcription regulation</keyword>
<dbReference type="Pfam" id="PF00392">
    <property type="entry name" value="GntR"/>
    <property type="match status" value="1"/>
</dbReference>
<evidence type="ECO:0000259" key="4">
    <source>
        <dbReference type="PROSITE" id="PS50949"/>
    </source>
</evidence>
<evidence type="ECO:0000256" key="3">
    <source>
        <dbReference type="ARBA" id="ARBA00023163"/>
    </source>
</evidence>
<name>A0A545U1H3_9PROT</name>
<sequence>MRNTKTFKVLSLLRELLNTGEVAVGEKLPAERVLALQFSCSRETVRRALLVLEKENEVWRHVGQGTFYGPRPGAIPLRKSLLVQVTSVEELVQARYLVEPAIAAEAARNATAPDIARLNECISVGRVGNDRFECQQADDIFHRTIAEVAKNRILYSILTFLSEARRRSTWQSQWDRTYRHIGINEFKGSHSDQHQRIVSAINDRDPKAAEVEMRAHLQTVIEALQLTPGSPQLSNFDKGQVL</sequence>
<comment type="caution">
    <text evidence="5">The sequence shown here is derived from an EMBL/GenBank/DDBJ whole genome shotgun (WGS) entry which is preliminary data.</text>
</comment>
<protein>
    <submittedName>
        <fullName evidence="5">FadR family transcriptional regulator</fullName>
    </submittedName>
</protein>
<dbReference type="InterPro" id="IPR008920">
    <property type="entry name" value="TF_FadR/GntR_C"/>
</dbReference>
<dbReference type="Pfam" id="PF07729">
    <property type="entry name" value="FCD"/>
    <property type="match status" value="1"/>
</dbReference>
<dbReference type="SMART" id="SM00345">
    <property type="entry name" value="HTH_GNTR"/>
    <property type="match status" value="1"/>
</dbReference>
<dbReference type="GO" id="GO:0003700">
    <property type="term" value="F:DNA-binding transcription factor activity"/>
    <property type="evidence" value="ECO:0007669"/>
    <property type="project" value="InterPro"/>
</dbReference>
<accession>A0A545U1H3</accession>
<dbReference type="PANTHER" id="PTHR43537">
    <property type="entry name" value="TRANSCRIPTIONAL REGULATOR, GNTR FAMILY"/>
    <property type="match status" value="1"/>
</dbReference>
<dbReference type="SUPFAM" id="SSF48008">
    <property type="entry name" value="GntR ligand-binding domain-like"/>
    <property type="match status" value="1"/>
</dbReference>
<dbReference type="CDD" id="cd07377">
    <property type="entry name" value="WHTH_GntR"/>
    <property type="match status" value="1"/>
</dbReference>
<evidence type="ECO:0000313" key="6">
    <source>
        <dbReference type="Proteomes" id="UP000315252"/>
    </source>
</evidence>
<proteinExistence type="predicted"/>
<evidence type="ECO:0000313" key="5">
    <source>
        <dbReference type="EMBL" id="TQV83308.1"/>
    </source>
</evidence>
<dbReference type="PANTHER" id="PTHR43537:SF5">
    <property type="entry name" value="UXU OPERON TRANSCRIPTIONAL REGULATOR"/>
    <property type="match status" value="1"/>
</dbReference>
<dbReference type="SMART" id="SM00895">
    <property type="entry name" value="FCD"/>
    <property type="match status" value="1"/>
</dbReference>
<feature type="domain" description="HTH gntR-type" evidence="4">
    <location>
        <begin position="3"/>
        <end position="71"/>
    </location>
</feature>
<reference evidence="5 6" key="1">
    <citation type="submission" date="2019-06" db="EMBL/GenBank/DDBJ databases">
        <title>Whole genome sequence for Rhodospirillaceae sp. R148.</title>
        <authorList>
            <person name="Wang G."/>
        </authorList>
    </citation>
    <scope>NUCLEOTIDE SEQUENCE [LARGE SCALE GENOMIC DNA]</scope>
    <source>
        <strain evidence="5 6">R148</strain>
    </source>
</reference>
<keyword evidence="6" id="KW-1185">Reference proteome</keyword>
<gene>
    <name evidence="5" type="ORF">FKG95_01525</name>
</gene>
<dbReference type="PRINTS" id="PR00035">
    <property type="entry name" value="HTHGNTR"/>
</dbReference>
<dbReference type="InterPro" id="IPR000524">
    <property type="entry name" value="Tscrpt_reg_HTH_GntR"/>
</dbReference>
<dbReference type="InterPro" id="IPR036388">
    <property type="entry name" value="WH-like_DNA-bd_sf"/>
</dbReference>
<dbReference type="OrthoDB" id="7347280at2"/>
<dbReference type="Proteomes" id="UP000315252">
    <property type="component" value="Unassembled WGS sequence"/>
</dbReference>
<keyword evidence="3" id="KW-0804">Transcription</keyword>
<dbReference type="Gene3D" id="1.10.10.10">
    <property type="entry name" value="Winged helix-like DNA-binding domain superfamily/Winged helix DNA-binding domain"/>
    <property type="match status" value="1"/>
</dbReference>
<dbReference type="GO" id="GO:0003677">
    <property type="term" value="F:DNA binding"/>
    <property type="evidence" value="ECO:0007669"/>
    <property type="project" value="UniProtKB-KW"/>
</dbReference>
<dbReference type="Gene3D" id="1.20.120.530">
    <property type="entry name" value="GntR ligand-binding domain-like"/>
    <property type="match status" value="1"/>
</dbReference>
<dbReference type="PROSITE" id="PS50949">
    <property type="entry name" value="HTH_GNTR"/>
    <property type="match status" value="1"/>
</dbReference>
<keyword evidence="2" id="KW-0238">DNA-binding</keyword>
<dbReference type="SUPFAM" id="SSF46785">
    <property type="entry name" value="Winged helix' DNA-binding domain"/>
    <property type="match status" value="1"/>
</dbReference>
<evidence type="ECO:0000256" key="1">
    <source>
        <dbReference type="ARBA" id="ARBA00023015"/>
    </source>
</evidence>
<dbReference type="RefSeq" id="WP_142894472.1">
    <property type="nucleotide sequence ID" value="NZ_ML660052.1"/>
</dbReference>
<dbReference type="InterPro" id="IPR011711">
    <property type="entry name" value="GntR_C"/>
</dbReference>
<organism evidence="5 6">
    <name type="scientific">Denitrobaculum tricleocarpae</name>
    <dbReference type="NCBI Taxonomy" id="2591009"/>
    <lineage>
        <taxon>Bacteria</taxon>
        <taxon>Pseudomonadati</taxon>
        <taxon>Pseudomonadota</taxon>
        <taxon>Alphaproteobacteria</taxon>
        <taxon>Rhodospirillales</taxon>
        <taxon>Rhodospirillaceae</taxon>
        <taxon>Denitrobaculum</taxon>
    </lineage>
</organism>
<dbReference type="InterPro" id="IPR036390">
    <property type="entry name" value="WH_DNA-bd_sf"/>
</dbReference>
<dbReference type="EMBL" id="VHSH01000001">
    <property type="protein sequence ID" value="TQV83308.1"/>
    <property type="molecule type" value="Genomic_DNA"/>
</dbReference>
<evidence type="ECO:0000256" key="2">
    <source>
        <dbReference type="ARBA" id="ARBA00023125"/>
    </source>
</evidence>